<comment type="caution">
    <text evidence="1">The sequence shown here is derived from an EMBL/GenBank/DDBJ whole genome shotgun (WGS) entry which is preliminary data.</text>
</comment>
<protein>
    <submittedName>
        <fullName evidence="1">Uncharacterized protein</fullName>
    </submittedName>
</protein>
<evidence type="ECO:0000313" key="1">
    <source>
        <dbReference type="EMBL" id="KAJ5346159.1"/>
    </source>
</evidence>
<proteinExistence type="predicted"/>
<accession>A0A9W9QV88</accession>
<reference evidence="1" key="1">
    <citation type="submission" date="2022-12" db="EMBL/GenBank/DDBJ databases">
        <authorList>
            <person name="Petersen C."/>
        </authorList>
    </citation>
    <scope>NUCLEOTIDE SEQUENCE</scope>
    <source>
        <strain evidence="1">IBT 35673</strain>
    </source>
</reference>
<evidence type="ECO:0000313" key="3">
    <source>
        <dbReference type="Proteomes" id="UP001147695"/>
    </source>
</evidence>
<dbReference type="EMBL" id="JAPZBQ010000002">
    <property type="protein sequence ID" value="KAJ5346159.1"/>
    <property type="molecule type" value="Genomic_DNA"/>
</dbReference>
<name>A0A9W9QV88_PENBR</name>
<dbReference type="Proteomes" id="UP001147695">
    <property type="component" value="Unassembled WGS sequence"/>
</dbReference>
<dbReference type="EMBL" id="JAPZBQ010000002">
    <property type="protein sequence ID" value="KAJ5346180.1"/>
    <property type="molecule type" value="Genomic_DNA"/>
</dbReference>
<organism evidence="1 3">
    <name type="scientific">Penicillium brevicompactum</name>
    <dbReference type="NCBI Taxonomy" id="5074"/>
    <lineage>
        <taxon>Eukaryota</taxon>
        <taxon>Fungi</taxon>
        <taxon>Dikarya</taxon>
        <taxon>Ascomycota</taxon>
        <taxon>Pezizomycotina</taxon>
        <taxon>Eurotiomycetes</taxon>
        <taxon>Eurotiomycetidae</taxon>
        <taxon>Eurotiales</taxon>
        <taxon>Aspergillaceae</taxon>
        <taxon>Penicillium</taxon>
    </lineage>
</organism>
<reference evidence="1" key="2">
    <citation type="journal article" date="2023" name="IMA Fungus">
        <title>Comparative genomic study of the Penicillium genus elucidates a diverse pangenome and 15 lateral gene transfer events.</title>
        <authorList>
            <person name="Petersen C."/>
            <person name="Sorensen T."/>
            <person name="Nielsen M.R."/>
            <person name="Sondergaard T.E."/>
            <person name="Sorensen J.L."/>
            <person name="Fitzpatrick D.A."/>
            <person name="Frisvad J.C."/>
            <person name="Nielsen K.L."/>
        </authorList>
    </citation>
    <scope>NUCLEOTIDE SEQUENCE</scope>
    <source>
        <strain evidence="1">IBT 35673</strain>
    </source>
</reference>
<sequence>MNQLPGTVGLYYANVSSVLSDFVTDQATIGGEDEALGFQIQYQQQEAQRYHRAVSALVEKLRHCNEEELQELLRSIRNTNSLAEAVQQALDLEY</sequence>
<evidence type="ECO:0000313" key="2">
    <source>
        <dbReference type="EMBL" id="KAJ5346180.1"/>
    </source>
</evidence>
<gene>
    <name evidence="1" type="ORF">N7452_004163</name>
    <name evidence="2" type="ORF">N7452_004184</name>
</gene>
<dbReference type="AlphaFoldDB" id="A0A9W9QV88"/>